<accession>A0ABQ3FYD5</accession>
<dbReference type="PANTHER" id="PTHR34610">
    <property type="entry name" value="SSL7007 PROTEIN"/>
    <property type="match status" value="1"/>
</dbReference>
<dbReference type="Pfam" id="PF13470">
    <property type="entry name" value="PIN_3"/>
    <property type="match status" value="1"/>
</dbReference>
<dbReference type="InterPro" id="IPR029060">
    <property type="entry name" value="PIN-like_dom_sf"/>
</dbReference>
<dbReference type="PANTHER" id="PTHR34610:SF4">
    <property type="entry name" value="SLL8027 PROTEIN"/>
    <property type="match status" value="1"/>
</dbReference>
<evidence type="ECO:0000259" key="1">
    <source>
        <dbReference type="SMART" id="SM00670"/>
    </source>
</evidence>
<name>A0ABQ3FYD5_9BURK</name>
<organism evidence="2 3">
    <name type="scientific">Pseudorhodoferax aquiterrae</name>
    <dbReference type="NCBI Taxonomy" id="747304"/>
    <lineage>
        <taxon>Bacteria</taxon>
        <taxon>Pseudomonadati</taxon>
        <taxon>Pseudomonadota</taxon>
        <taxon>Betaproteobacteria</taxon>
        <taxon>Burkholderiales</taxon>
        <taxon>Comamonadaceae</taxon>
    </lineage>
</organism>
<dbReference type="SMART" id="SM00670">
    <property type="entry name" value="PINc"/>
    <property type="match status" value="1"/>
</dbReference>
<reference evidence="3" key="1">
    <citation type="journal article" date="2019" name="Int. J. Syst. Evol. Microbiol.">
        <title>The Global Catalogue of Microorganisms (GCM) 10K type strain sequencing project: providing services to taxonomists for standard genome sequencing and annotation.</title>
        <authorList>
            <consortium name="The Broad Institute Genomics Platform"/>
            <consortium name="The Broad Institute Genome Sequencing Center for Infectious Disease"/>
            <person name="Wu L."/>
            <person name="Ma J."/>
        </authorList>
    </citation>
    <scope>NUCLEOTIDE SEQUENCE [LARGE SCALE GENOMIC DNA]</scope>
    <source>
        <strain evidence="3">KCTC 23314</strain>
    </source>
</reference>
<dbReference type="NCBIfam" id="TIGR00305">
    <property type="entry name" value="putative toxin-antitoxin system toxin component, PIN family"/>
    <property type="match status" value="1"/>
</dbReference>
<dbReference type="InterPro" id="IPR002850">
    <property type="entry name" value="PIN_toxin-like"/>
</dbReference>
<feature type="domain" description="PIN" evidence="1">
    <location>
        <begin position="1"/>
        <end position="116"/>
    </location>
</feature>
<protein>
    <submittedName>
        <fullName evidence="2">Toxin-antitoxin system toxin component, PIN family protein</fullName>
    </submittedName>
</protein>
<gene>
    <name evidence="2" type="ORF">GCM10007320_15420</name>
</gene>
<sequence length="138" mass="14500">MRLVLDTNVVASAILWGGTPRQVLQAARDKRVRLFTSTALLAELTDILGRRKFDRKIAASGLTVDQIVDGYVALATPMRPAPTPRIAPDPDDDVVVGTALAARADGIVTGDKALLSVAAYQGVRIIGVAEAVQLIGAV</sequence>
<proteinExistence type="predicted"/>
<dbReference type="SUPFAM" id="SSF88723">
    <property type="entry name" value="PIN domain-like"/>
    <property type="match status" value="1"/>
</dbReference>
<dbReference type="InterPro" id="IPR002716">
    <property type="entry name" value="PIN_dom"/>
</dbReference>
<keyword evidence="3" id="KW-1185">Reference proteome</keyword>
<dbReference type="Proteomes" id="UP000626210">
    <property type="component" value="Unassembled WGS sequence"/>
</dbReference>
<comment type="caution">
    <text evidence="2">The sequence shown here is derived from an EMBL/GenBank/DDBJ whole genome shotgun (WGS) entry which is preliminary data.</text>
</comment>
<evidence type="ECO:0000313" key="2">
    <source>
        <dbReference type="EMBL" id="GHC76306.1"/>
    </source>
</evidence>
<evidence type="ECO:0000313" key="3">
    <source>
        <dbReference type="Proteomes" id="UP000626210"/>
    </source>
</evidence>
<dbReference type="EMBL" id="BMYK01000003">
    <property type="protein sequence ID" value="GHC76306.1"/>
    <property type="molecule type" value="Genomic_DNA"/>
</dbReference>
<dbReference type="RefSeq" id="WP_189686364.1">
    <property type="nucleotide sequence ID" value="NZ_BMYK01000003.1"/>
</dbReference>